<dbReference type="PANTHER" id="PTHR39321:SF3">
    <property type="entry name" value="PHOSPHOPANTETHEINE ADENYLYLTRANSFERASE"/>
    <property type="match status" value="1"/>
</dbReference>
<keyword evidence="5 10" id="KW-0548">Nucleotidyltransferase</keyword>
<keyword evidence="3 10" id="KW-0662">Pyridine nucleotide biosynthesis</keyword>
<dbReference type="HAMAP" id="MF_00244">
    <property type="entry name" value="NaMN_adenylyltr"/>
    <property type="match status" value="1"/>
</dbReference>
<dbReference type="CDD" id="cd02165">
    <property type="entry name" value="NMNAT"/>
    <property type="match status" value="1"/>
</dbReference>
<dbReference type="Pfam" id="PF01467">
    <property type="entry name" value="CTP_transf_like"/>
    <property type="match status" value="1"/>
</dbReference>
<keyword evidence="7 10" id="KW-0067">ATP-binding</keyword>
<evidence type="ECO:0000256" key="5">
    <source>
        <dbReference type="ARBA" id="ARBA00022695"/>
    </source>
</evidence>
<comment type="catalytic activity">
    <reaction evidence="9 10">
        <text>nicotinate beta-D-ribonucleotide + ATP + H(+) = deamido-NAD(+) + diphosphate</text>
        <dbReference type="Rhea" id="RHEA:22860"/>
        <dbReference type="ChEBI" id="CHEBI:15378"/>
        <dbReference type="ChEBI" id="CHEBI:30616"/>
        <dbReference type="ChEBI" id="CHEBI:33019"/>
        <dbReference type="ChEBI" id="CHEBI:57502"/>
        <dbReference type="ChEBI" id="CHEBI:58437"/>
        <dbReference type="EC" id="2.7.7.18"/>
    </reaction>
</comment>
<evidence type="ECO:0000256" key="2">
    <source>
        <dbReference type="ARBA" id="ARBA00005019"/>
    </source>
</evidence>
<name>A0ABS2Q0K5_9BACL</name>
<dbReference type="NCBIfam" id="NF000840">
    <property type="entry name" value="PRK00071.1-3"/>
    <property type="match status" value="1"/>
</dbReference>
<evidence type="ECO:0000256" key="3">
    <source>
        <dbReference type="ARBA" id="ARBA00022642"/>
    </source>
</evidence>
<evidence type="ECO:0000256" key="1">
    <source>
        <dbReference type="ARBA" id="ARBA00002324"/>
    </source>
</evidence>
<proteinExistence type="inferred from homology"/>
<dbReference type="NCBIfam" id="TIGR00482">
    <property type="entry name" value="nicotinate (nicotinamide) nucleotide adenylyltransferase"/>
    <property type="match status" value="1"/>
</dbReference>
<comment type="caution">
    <text evidence="12">The sequence shown here is derived from an EMBL/GenBank/DDBJ whole genome shotgun (WGS) entry which is preliminary data.</text>
</comment>
<keyword evidence="6 10" id="KW-0547">Nucleotide-binding</keyword>
<dbReference type="InterPro" id="IPR004821">
    <property type="entry name" value="Cyt_trans-like"/>
</dbReference>
<dbReference type="InterPro" id="IPR005248">
    <property type="entry name" value="NadD/NMNAT"/>
</dbReference>
<dbReference type="PANTHER" id="PTHR39321">
    <property type="entry name" value="NICOTINATE-NUCLEOTIDE ADENYLYLTRANSFERASE-RELATED"/>
    <property type="match status" value="1"/>
</dbReference>
<feature type="domain" description="Cytidyltransferase-like" evidence="11">
    <location>
        <begin position="6"/>
        <end position="163"/>
    </location>
</feature>
<dbReference type="GO" id="GO:0004515">
    <property type="term" value="F:nicotinate-nucleotide adenylyltransferase activity"/>
    <property type="evidence" value="ECO:0007669"/>
    <property type="project" value="UniProtKB-EC"/>
</dbReference>
<keyword evidence="4 10" id="KW-0808">Transferase</keyword>
<gene>
    <name evidence="10" type="primary">nadD</name>
    <name evidence="12" type="ORF">JOD45_002046</name>
</gene>
<evidence type="ECO:0000259" key="11">
    <source>
        <dbReference type="Pfam" id="PF01467"/>
    </source>
</evidence>
<dbReference type="NCBIfam" id="TIGR00125">
    <property type="entry name" value="cyt_tran_rel"/>
    <property type="match status" value="1"/>
</dbReference>
<evidence type="ECO:0000256" key="7">
    <source>
        <dbReference type="ARBA" id="ARBA00022840"/>
    </source>
</evidence>
<dbReference type="InterPro" id="IPR014729">
    <property type="entry name" value="Rossmann-like_a/b/a_fold"/>
</dbReference>
<dbReference type="EMBL" id="JAFBER010000012">
    <property type="protein sequence ID" value="MBM7645827.1"/>
    <property type="molecule type" value="Genomic_DNA"/>
</dbReference>
<comment type="pathway">
    <text evidence="2 10">Cofactor biosynthesis; NAD(+) biosynthesis; deamido-NAD(+) from nicotinate D-ribonucleotide: step 1/1.</text>
</comment>
<keyword evidence="8 10" id="KW-0520">NAD</keyword>
<accession>A0ABS2Q0K5</accession>
<evidence type="ECO:0000256" key="6">
    <source>
        <dbReference type="ARBA" id="ARBA00022741"/>
    </source>
</evidence>
<evidence type="ECO:0000313" key="13">
    <source>
        <dbReference type="Proteomes" id="UP000808914"/>
    </source>
</evidence>
<sequence>MRKIGLIGGTFDPPHLGHLVIAEEAREACHLDEVWFLPSYIPPHKDRLVTDSDHRIAMVDRAIKGNPLFKLSLIEIKRKGRSYTYDTLYELKRRYPEDEFYFILGADMVNDLPNWYKIDELAKLTSFIGFKRPGYTFKQPEEVTIIPVDMPQIDISSSMIRKRINQHRSVRYFLCESVKEYIEEKGLYED</sequence>
<dbReference type="Gene3D" id="3.40.50.620">
    <property type="entry name" value="HUPs"/>
    <property type="match status" value="1"/>
</dbReference>
<comment type="function">
    <text evidence="1 10">Catalyzes the reversible adenylation of nicotinate mononucleotide (NaMN) to nicotinic acid adenine dinucleotide (NaAD).</text>
</comment>
<reference evidence="12 13" key="1">
    <citation type="submission" date="2021-01" db="EMBL/GenBank/DDBJ databases">
        <title>Genomic Encyclopedia of Type Strains, Phase IV (KMG-IV): sequencing the most valuable type-strain genomes for metagenomic binning, comparative biology and taxonomic classification.</title>
        <authorList>
            <person name="Goeker M."/>
        </authorList>
    </citation>
    <scope>NUCLEOTIDE SEQUENCE [LARGE SCALE GENOMIC DNA]</scope>
    <source>
        <strain evidence="12 13">DSM 28236</strain>
    </source>
</reference>
<evidence type="ECO:0000256" key="8">
    <source>
        <dbReference type="ARBA" id="ARBA00023027"/>
    </source>
</evidence>
<dbReference type="NCBIfam" id="NF000841">
    <property type="entry name" value="PRK00071.1-4"/>
    <property type="match status" value="1"/>
</dbReference>
<evidence type="ECO:0000256" key="9">
    <source>
        <dbReference type="ARBA" id="ARBA00048721"/>
    </source>
</evidence>
<protein>
    <recommendedName>
        <fullName evidence="10">Probable nicotinate-nucleotide adenylyltransferase</fullName>
        <ecNumber evidence="10">2.7.7.18</ecNumber>
    </recommendedName>
    <alternativeName>
        <fullName evidence="10">Deamido-NAD(+) diphosphorylase</fullName>
    </alternativeName>
    <alternativeName>
        <fullName evidence="10">Deamido-NAD(+) pyrophosphorylase</fullName>
    </alternativeName>
    <alternativeName>
        <fullName evidence="10">Nicotinate mononucleotide adenylyltransferase</fullName>
        <shortName evidence="10">NaMN adenylyltransferase</shortName>
    </alternativeName>
</protein>
<evidence type="ECO:0000256" key="10">
    <source>
        <dbReference type="HAMAP-Rule" id="MF_00244"/>
    </source>
</evidence>
<organism evidence="12 13">
    <name type="scientific">Scopulibacillus daqui</name>
    <dbReference type="NCBI Taxonomy" id="1469162"/>
    <lineage>
        <taxon>Bacteria</taxon>
        <taxon>Bacillati</taxon>
        <taxon>Bacillota</taxon>
        <taxon>Bacilli</taxon>
        <taxon>Bacillales</taxon>
        <taxon>Sporolactobacillaceae</taxon>
        <taxon>Scopulibacillus</taxon>
    </lineage>
</organism>
<dbReference type="EC" id="2.7.7.18" evidence="10"/>
<dbReference type="RefSeq" id="WP_205003743.1">
    <property type="nucleotide sequence ID" value="NZ_JAFBER010000012.1"/>
</dbReference>
<evidence type="ECO:0000313" key="12">
    <source>
        <dbReference type="EMBL" id="MBM7645827.1"/>
    </source>
</evidence>
<dbReference type="SUPFAM" id="SSF52374">
    <property type="entry name" value="Nucleotidylyl transferase"/>
    <property type="match status" value="1"/>
</dbReference>
<keyword evidence="13" id="KW-1185">Reference proteome</keyword>
<comment type="similarity">
    <text evidence="10">Belongs to the NadD family.</text>
</comment>
<dbReference type="Proteomes" id="UP000808914">
    <property type="component" value="Unassembled WGS sequence"/>
</dbReference>
<evidence type="ECO:0000256" key="4">
    <source>
        <dbReference type="ARBA" id="ARBA00022679"/>
    </source>
</evidence>